<proteinExistence type="inferred from homology"/>
<feature type="chain" id="PRO_5006989734" evidence="2">
    <location>
        <begin position="25"/>
        <end position="487"/>
    </location>
</feature>
<evidence type="ECO:0000256" key="1">
    <source>
        <dbReference type="ARBA" id="ARBA00007613"/>
    </source>
</evidence>
<dbReference type="GO" id="GO:0005886">
    <property type="term" value="C:plasma membrane"/>
    <property type="evidence" value="ECO:0007669"/>
    <property type="project" value="UniProtKB-SubCell"/>
</dbReference>
<comment type="subcellular location">
    <subcellularLocation>
        <location evidence="2">Cell membrane</location>
        <topology evidence="2">Lipid-anchor</topology>
    </subcellularLocation>
</comment>
<dbReference type="InterPro" id="IPR010131">
    <property type="entry name" value="MdtP/NodT-like"/>
</dbReference>
<keyword evidence="2" id="KW-0732">Signal</keyword>
<keyword evidence="2" id="KW-0449">Lipoprotein</keyword>
<dbReference type="Proteomes" id="UP000068016">
    <property type="component" value="Unassembled WGS sequence"/>
</dbReference>
<evidence type="ECO:0000256" key="2">
    <source>
        <dbReference type="RuleBase" id="RU362097"/>
    </source>
</evidence>
<gene>
    <name evidence="3" type="ORF">WT83_31475</name>
</gene>
<dbReference type="Pfam" id="PF02321">
    <property type="entry name" value="OEP"/>
    <property type="match status" value="2"/>
</dbReference>
<keyword evidence="2" id="KW-1134">Transmembrane beta strand</keyword>
<feature type="signal peptide" evidence="2">
    <location>
        <begin position="1"/>
        <end position="24"/>
    </location>
</feature>
<dbReference type="PANTHER" id="PTHR30203:SF33">
    <property type="entry name" value="BLR4455 PROTEIN"/>
    <property type="match status" value="1"/>
</dbReference>
<dbReference type="RefSeq" id="WP_060348948.1">
    <property type="nucleotide sequence ID" value="NZ_LPLZ01000092.1"/>
</dbReference>
<dbReference type="AlphaFoldDB" id="A0A108E3U9"/>
<dbReference type="EMBL" id="LPLZ01000092">
    <property type="protein sequence ID" value="KWN04212.1"/>
    <property type="molecule type" value="Genomic_DNA"/>
</dbReference>
<name>A0A108E3U9_9BURK</name>
<comment type="similarity">
    <text evidence="1 2">Belongs to the outer membrane factor (OMF) (TC 1.B.17) family.</text>
</comment>
<dbReference type="Gene3D" id="2.20.200.10">
    <property type="entry name" value="Outer membrane efflux proteins (OEP)"/>
    <property type="match status" value="1"/>
</dbReference>
<dbReference type="Gene3D" id="1.20.1600.10">
    <property type="entry name" value="Outer membrane efflux proteins (OEP)"/>
    <property type="match status" value="1"/>
</dbReference>
<dbReference type="PROSITE" id="PS51257">
    <property type="entry name" value="PROKAR_LIPOPROTEIN"/>
    <property type="match status" value="1"/>
</dbReference>
<dbReference type="GO" id="GO:0015562">
    <property type="term" value="F:efflux transmembrane transporter activity"/>
    <property type="evidence" value="ECO:0007669"/>
    <property type="project" value="InterPro"/>
</dbReference>
<dbReference type="NCBIfam" id="TIGR01845">
    <property type="entry name" value="outer_NodT"/>
    <property type="match status" value="1"/>
</dbReference>
<protein>
    <submittedName>
        <fullName evidence="3">RND transporter</fullName>
    </submittedName>
</protein>
<evidence type="ECO:0000313" key="3">
    <source>
        <dbReference type="EMBL" id="KWN04212.1"/>
    </source>
</evidence>
<evidence type="ECO:0000313" key="4">
    <source>
        <dbReference type="Proteomes" id="UP000068016"/>
    </source>
</evidence>
<keyword evidence="2" id="KW-0812">Transmembrane</keyword>
<keyword evidence="2" id="KW-0472">Membrane</keyword>
<dbReference type="SUPFAM" id="SSF56954">
    <property type="entry name" value="Outer membrane efflux proteins (OEP)"/>
    <property type="match status" value="1"/>
</dbReference>
<organism evidence="3 4">
    <name type="scientific">Burkholderia territorii</name>
    <dbReference type="NCBI Taxonomy" id="1503055"/>
    <lineage>
        <taxon>Bacteria</taxon>
        <taxon>Pseudomonadati</taxon>
        <taxon>Pseudomonadota</taxon>
        <taxon>Betaproteobacteria</taxon>
        <taxon>Burkholderiales</taxon>
        <taxon>Burkholderiaceae</taxon>
        <taxon>Burkholderia</taxon>
        <taxon>Burkholderia cepacia complex</taxon>
    </lineage>
</organism>
<keyword evidence="2" id="KW-0564">Palmitate</keyword>
<comment type="caution">
    <text evidence="3">The sequence shown here is derived from an EMBL/GenBank/DDBJ whole genome shotgun (WGS) entry which is preliminary data.</text>
</comment>
<dbReference type="InterPro" id="IPR003423">
    <property type="entry name" value="OMP_efflux"/>
</dbReference>
<reference evidence="3 4" key="1">
    <citation type="submission" date="2015-11" db="EMBL/GenBank/DDBJ databases">
        <title>Expanding the genomic diversity of Burkholderia species for the development of highly accurate diagnostics.</title>
        <authorList>
            <person name="Sahl J."/>
            <person name="Keim P."/>
            <person name="Wagner D."/>
        </authorList>
    </citation>
    <scope>NUCLEOTIDE SEQUENCE [LARGE SCALE GENOMIC DNA]</scope>
    <source>
        <strain evidence="3 4">MSMB793WGS</strain>
    </source>
</reference>
<dbReference type="PANTHER" id="PTHR30203">
    <property type="entry name" value="OUTER MEMBRANE CATION EFFLUX PROTEIN"/>
    <property type="match status" value="1"/>
</dbReference>
<sequence>MKLARMTLVSAATTAFVLSGCSLAPGGTPPEMPSPAHYGTTAQPLKTVEAAGVAQQFDVGAAPVPQWWRLYRSDALDALVDEGLRNNPTLAAAEKTLAAAQQELRAQIGASTLPSIDANAQAARTRTPDISSTGAQTLRYNVFVGQLQANYTFDLFGTTRYANSASRARVDVQGCELEAARRALAANIVGTAINAAALDRQIALSERLVATANAAARDSQQRYALGAVSHVESLASVQNAASLAAQLPQLRQQRATAVHALAILIGRTPDAAPPIPDFDSLSLPEHVPVAVPSDLLSARPDIRAASAAVKAASADVGEATAQLFPSLSLTASMGRAGFSWPALLSGAGGMWAIGAGLSQPIFHGGALLAHRRATLDRYDAAVLHYKSVVLAAFENVANTLAALDNDAQALASTDVAAQAAHAAFDETASRRRMGALPVSTEQASEQQYLNAQLDAVRAASRRMTDTAALFQAMGELPADAQQTVARK</sequence>
<accession>A0A108E3U9</accession>